<feature type="signal peptide" evidence="2">
    <location>
        <begin position="1"/>
        <end position="28"/>
    </location>
</feature>
<proteinExistence type="predicted"/>
<evidence type="ECO:0000256" key="1">
    <source>
        <dbReference type="SAM" id="MobiDB-lite"/>
    </source>
</evidence>
<organism evidence="3 4">
    <name type="scientific">Streptomyces thermolineatus</name>
    <dbReference type="NCBI Taxonomy" id="44033"/>
    <lineage>
        <taxon>Bacteria</taxon>
        <taxon>Bacillati</taxon>
        <taxon>Actinomycetota</taxon>
        <taxon>Actinomycetes</taxon>
        <taxon>Kitasatosporales</taxon>
        <taxon>Streptomycetaceae</taxon>
        <taxon>Streptomyces</taxon>
    </lineage>
</organism>
<sequence>MQRIARRPARLAALAAVPVLLIAGCSSGSDSGSGTAQDAKESAGAASAPPKLAAAKYSTIPDPCKALSKGTVEDLVPEAEKAAGKASKSSDTSSRGTCSWNGLDGYQYRWLDVTYQRFESVEGIGSAEEQAKERFASQLKQSAGEAKDAARKDLKDLGDQAVRLSWKAKDDGEEYRRATVVARTANVVVIVNYNGAGFEDGKTPKAKTVEDGAAKAAGEAVAAVDKAAKK</sequence>
<comment type="caution">
    <text evidence="3">The sequence shown here is derived from an EMBL/GenBank/DDBJ whole genome shotgun (WGS) entry which is preliminary data.</text>
</comment>
<keyword evidence="2" id="KW-0732">Signal</keyword>
<dbReference type="RefSeq" id="WP_182313830.1">
    <property type="nucleotide sequence ID" value="NZ_BAAATA010000027.1"/>
</dbReference>
<dbReference type="EMBL" id="BAAATA010000027">
    <property type="protein sequence ID" value="GAA2500160.1"/>
    <property type="molecule type" value="Genomic_DNA"/>
</dbReference>
<feature type="chain" id="PRO_5046457282" description="DUF3558 domain-containing protein" evidence="2">
    <location>
        <begin position="29"/>
        <end position="230"/>
    </location>
</feature>
<evidence type="ECO:0000256" key="2">
    <source>
        <dbReference type="SAM" id="SignalP"/>
    </source>
</evidence>
<evidence type="ECO:0008006" key="5">
    <source>
        <dbReference type="Google" id="ProtNLM"/>
    </source>
</evidence>
<evidence type="ECO:0000313" key="4">
    <source>
        <dbReference type="Proteomes" id="UP001501358"/>
    </source>
</evidence>
<keyword evidence="4" id="KW-1185">Reference proteome</keyword>
<gene>
    <name evidence="3" type="ORF">GCM10010406_40860</name>
</gene>
<protein>
    <recommendedName>
        <fullName evidence="5">DUF3558 domain-containing protein</fullName>
    </recommendedName>
</protein>
<feature type="region of interest" description="Disordered" evidence="1">
    <location>
        <begin position="28"/>
        <end position="51"/>
    </location>
</feature>
<name>A0ABP5ZMQ1_9ACTN</name>
<reference evidence="4" key="1">
    <citation type="journal article" date="2019" name="Int. J. Syst. Evol. Microbiol.">
        <title>The Global Catalogue of Microorganisms (GCM) 10K type strain sequencing project: providing services to taxonomists for standard genome sequencing and annotation.</title>
        <authorList>
            <consortium name="The Broad Institute Genomics Platform"/>
            <consortium name="The Broad Institute Genome Sequencing Center for Infectious Disease"/>
            <person name="Wu L."/>
            <person name="Ma J."/>
        </authorList>
    </citation>
    <scope>NUCLEOTIDE SEQUENCE [LARGE SCALE GENOMIC DNA]</scope>
    <source>
        <strain evidence="4">JCM 6307</strain>
    </source>
</reference>
<accession>A0ABP5ZMQ1</accession>
<evidence type="ECO:0000313" key="3">
    <source>
        <dbReference type="EMBL" id="GAA2500160.1"/>
    </source>
</evidence>
<dbReference type="Proteomes" id="UP001501358">
    <property type="component" value="Unassembled WGS sequence"/>
</dbReference>
<dbReference type="PROSITE" id="PS51257">
    <property type="entry name" value="PROKAR_LIPOPROTEIN"/>
    <property type="match status" value="1"/>
</dbReference>
<feature type="compositionally biased region" description="Low complexity" evidence="1">
    <location>
        <begin position="42"/>
        <end position="51"/>
    </location>
</feature>